<dbReference type="OrthoDB" id="66620at2759"/>
<accession>A0A1Y1HLW7</accession>
<evidence type="ECO:0000256" key="2">
    <source>
        <dbReference type="SAM" id="MobiDB-lite"/>
    </source>
</evidence>
<dbReference type="GO" id="GO:0016887">
    <property type="term" value="F:ATP hydrolysis activity"/>
    <property type="evidence" value="ECO:0007669"/>
    <property type="project" value="InterPro"/>
</dbReference>
<dbReference type="PANTHER" id="PTHR19241">
    <property type="entry name" value="ATP-BINDING CASSETTE TRANSPORTER"/>
    <property type="match status" value="1"/>
</dbReference>
<keyword evidence="1" id="KW-0813">Transport</keyword>
<keyword evidence="5" id="KW-1185">Reference proteome</keyword>
<reference evidence="4 5" key="1">
    <citation type="journal article" date="2014" name="Nat. Commun.">
        <title>Klebsormidium flaccidum genome reveals primary factors for plant terrestrial adaptation.</title>
        <authorList>
            <person name="Hori K."/>
            <person name="Maruyama F."/>
            <person name="Fujisawa T."/>
            <person name="Togashi T."/>
            <person name="Yamamoto N."/>
            <person name="Seo M."/>
            <person name="Sato S."/>
            <person name="Yamada T."/>
            <person name="Mori H."/>
            <person name="Tajima N."/>
            <person name="Moriyama T."/>
            <person name="Ikeuchi M."/>
            <person name="Watanabe M."/>
            <person name="Wada H."/>
            <person name="Kobayashi K."/>
            <person name="Saito M."/>
            <person name="Masuda T."/>
            <person name="Sasaki-Sekimoto Y."/>
            <person name="Mashiguchi K."/>
            <person name="Awai K."/>
            <person name="Shimojima M."/>
            <person name="Masuda S."/>
            <person name="Iwai M."/>
            <person name="Nobusawa T."/>
            <person name="Narise T."/>
            <person name="Kondo S."/>
            <person name="Saito H."/>
            <person name="Sato R."/>
            <person name="Murakawa M."/>
            <person name="Ihara Y."/>
            <person name="Oshima-Yamada Y."/>
            <person name="Ohtaka K."/>
            <person name="Satoh M."/>
            <person name="Sonobe K."/>
            <person name="Ishii M."/>
            <person name="Ohtani R."/>
            <person name="Kanamori-Sato M."/>
            <person name="Honoki R."/>
            <person name="Miyazaki D."/>
            <person name="Mochizuki H."/>
            <person name="Umetsu J."/>
            <person name="Higashi K."/>
            <person name="Shibata D."/>
            <person name="Kamiya Y."/>
            <person name="Sato N."/>
            <person name="Nakamura Y."/>
            <person name="Tabata S."/>
            <person name="Ida S."/>
            <person name="Kurokawa K."/>
            <person name="Ohta H."/>
        </authorList>
    </citation>
    <scope>NUCLEOTIDE SEQUENCE [LARGE SCALE GENOMIC DNA]</scope>
    <source>
        <strain evidence="4 5">NIES-2285</strain>
    </source>
</reference>
<evidence type="ECO:0000256" key="1">
    <source>
        <dbReference type="ARBA" id="ARBA00022448"/>
    </source>
</evidence>
<gene>
    <name evidence="4" type="ORF">KFL_000340080</name>
</gene>
<dbReference type="GO" id="GO:0005524">
    <property type="term" value="F:ATP binding"/>
    <property type="evidence" value="ECO:0007669"/>
    <property type="project" value="InterPro"/>
</dbReference>
<name>A0A1Y1HLW7_KLENI</name>
<proteinExistence type="predicted"/>
<dbReference type="Proteomes" id="UP000054558">
    <property type="component" value="Unassembled WGS sequence"/>
</dbReference>
<feature type="compositionally biased region" description="Polar residues" evidence="2">
    <location>
        <begin position="10"/>
        <end position="20"/>
    </location>
</feature>
<dbReference type="SUPFAM" id="SSF52540">
    <property type="entry name" value="P-loop containing nucleoside triphosphate hydrolases"/>
    <property type="match status" value="1"/>
</dbReference>
<dbReference type="EMBL" id="DF236983">
    <property type="protein sequence ID" value="GAQ79604.1"/>
    <property type="molecule type" value="Genomic_DNA"/>
</dbReference>
<dbReference type="InterPro" id="IPR027417">
    <property type="entry name" value="P-loop_NTPase"/>
</dbReference>
<dbReference type="Gene3D" id="3.40.50.300">
    <property type="entry name" value="P-loop containing nucleotide triphosphate hydrolases"/>
    <property type="match status" value="1"/>
</dbReference>
<feature type="domain" description="ABC transporter" evidence="3">
    <location>
        <begin position="236"/>
        <end position="328"/>
    </location>
</feature>
<dbReference type="STRING" id="105231.A0A1Y1HLW7"/>
<organism evidence="4 5">
    <name type="scientific">Klebsormidium nitens</name>
    <name type="common">Green alga</name>
    <name type="synonym">Ulothrix nitens</name>
    <dbReference type="NCBI Taxonomy" id="105231"/>
    <lineage>
        <taxon>Eukaryota</taxon>
        <taxon>Viridiplantae</taxon>
        <taxon>Streptophyta</taxon>
        <taxon>Klebsormidiophyceae</taxon>
        <taxon>Klebsormidiales</taxon>
        <taxon>Klebsormidiaceae</taxon>
        <taxon>Klebsormidium</taxon>
    </lineage>
</organism>
<protein>
    <submittedName>
        <fullName evidence="4">Pleiotropic drug resistance protein</fullName>
    </submittedName>
</protein>
<dbReference type="AlphaFoldDB" id="A0A1Y1HLW7"/>
<evidence type="ECO:0000259" key="3">
    <source>
        <dbReference type="Pfam" id="PF00005"/>
    </source>
</evidence>
<feature type="region of interest" description="Disordered" evidence="2">
    <location>
        <begin position="56"/>
        <end position="75"/>
    </location>
</feature>
<sequence length="354" mass="38741">MAAQLPGSVDSPTSSSQTQPLEREYLTTLQEASRALFSQAPQASGLRNQAKLSLTSSTLGSDGRPSPLTALQQQQQNEAFPEQYLAPVQGRGLDLSRSTLGQTERDALVDAVLKYQELLVRLGHAQEAQAISSSLVAARRAQRRLSFRPSSLVAPLDDSATGLDILLKDGFLAFLQRLTPHLPPVPQQVVKFKNVSYTSQIRRTTKGYATVGSKLVDCFAPCMKEKAPIEMFHILDDCTGYLMPGTLTLVLGPPGCGKSSFHQVLAGRAWTDKTTKLTGEVTYNHQPVAETQYRRLATYIGQTDKHLPTLTVRETCDFARDCTTDTLVTDESHRQYLFQVGGAVGEALENRGYP</sequence>
<dbReference type="Pfam" id="PF00005">
    <property type="entry name" value="ABC_tran"/>
    <property type="match status" value="1"/>
</dbReference>
<feature type="region of interest" description="Disordered" evidence="2">
    <location>
        <begin position="1"/>
        <end position="22"/>
    </location>
</feature>
<evidence type="ECO:0000313" key="4">
    <source>
        <dbReference type="EMBL" id="GAQ79604.1"/>
    </source>
</evidence>
<dbReference type="InterPro" id="IPR003439">
    <property type="entry name" value="ABC_transporter-like_ATP-bd"/>
</dbReference>
<evidence type="ECO:0000313" key="5">
    <source>
        <dbReference type="Proteomes" id="UP000054558"/>
    </source>
</evidence>